<keyword evidence="8" id="KW-1185">Reference proteome</keyword>
<gene>
    <name evidence="7" type="ORF">VV02_11850</name>
</gene>
<evidence type="ECO:0000313" key="7">
    <source>
        <dbReference type="EMBL" id="AKU16395.1"/>
    </source>
</evidence>
<accession>A0A0K1JII6</accession>
<dbReference type="InterPro" id="IPR036365">
    <property type="entry name" value="PGBD-like_sf"/>
</dbReference>
<dbReference type="Gene3D" id="3.90.1720.10">
    <property type="entry name" value="endopeptidase domain like (from Nostoc punctiforme)"/>
    <property type="match status" value="1"/>
</dbReference>
<feature type="chain" id="PRO_5005462029" description="NlpC/P60 domain-containing protein" evidence="5">
    <location>
        <begin position="41"/>
        <end position="258"/>
    </location>
</feature>
<dbReference type="InterPro" id="IPR051202">
    <property type="entry name" value="Peptidase_C40"/>
</dbReference>
<protein>
    <recommendedName>
        <fullName evidence="6">NlpC/P60 domain-containing protein</fullName>
    </recommendedName>
</protein>
<evidence type="ECO:0000256" key="4">
    <source>
        <dbReference type="ARBA" id="ARBA00022807"/>
    </source>
</evidence>
<comment type="similarity">
    <text evidence="1">Belongs to the peptidase C40 family.</text>
</comment>
<evidence type="ECO:0000256" key="3">
    <source>
        <dbReference type="ARBA" id="ARBA00022801"/>
    </source>
</evidence>
<evidence type="ECO:0000259" key="6">
    <source>
        <dbReference type="PROSITE" id="PS51935"/>
    </source>
</evidence>
<dbReference type="PANTHER" id="PTHR47053:SF1">
    <property type="entry name" value="MUREIN DD-ENDOPEPTIDASE MEPH-RELATED"/>
    <property type="match status" value="1"/>
</dbReference>
<dbReference type="PANTHER" id="PTHR47053">
    <property type="entry name" value="MUREIN DD-ENDOPEPTIDASE MEPH-RELATED"/>
    <property type="match status" value="1"/>
</dbReference>
<dbReference type="InterPro" id="IPR002477">
    <property type="entry name" value="Peptidoglycan-bd-like"/>
</dbReference>
<dbReference type="KEGG" id="lmoi:VV02_11850"/>
<name>A0A0K1JII6_9MICO</name>
<reference evidence="7 8" key="1">
    <citation type="submission" date="2015-03" db="EMBL/GenBank/DDBJ databases">
        <title>Luteipulveratus halotolerans sp. nov., a novel actinobacterium (Dermacoccaceae) from Sarawak, Malaysia.</title>
        <authorList>
            <person name="Juboi H."/>
            <person name="Basik A."/>
            <person name="Shamsul S.S."/>
            <person name="Arnold P."/>
            <person name="Schmitt E.K."/>
            <person name="Sanglier J.-J."/>
            <person name="Yeo T."/>
        </authorList>
    </citation>
    <scope>NUCLEOTIDE SEQUENCE [LARGE SCALE GENOMIC DNA]</scope>
    <source>
        <strain evidence="7 8">MN07-A0370</strain>
    </source>
</reference>
<dbReference type="GO" id="GO:0006508">
    <property type="term" value="P:proteolysis"/>
    <property type="evidence" value="ECO:0007669"/>
    <property type="project" value="UniProtKB-KW"/>
</dbReference>
<proteinExistence type="inferred from homology"/>
<dbReference type="Proteomes" id="UP000066480">
    <property type="component" value="Chromosome"/>
</dbReference>
<dbReference type="Gene3D" id="1.10.101.10">
    <property type="entry name" value="PGBD-like superfamily/PGBD"/>
    <property type="match status" value="1"/>
</dbReference>
<dbReference type="PROSITE" id="PS51935">
    <property type="entry name" value="NLPC_P60"/>
    <property type="match status" value="1"/>
</dbReference>
<dbReference type="EMBL" id="CP011112">
    <property type="protein sequence ID" value="AKU16395.1"/>
    <property type="molecule type" value="Genomic_DNA"/>
</dbReference>
<sequence>MTMTRNASTARTILQRAAISAAAVAMIAGGAVATAGSASAAPKPITLTSASCPYSIAKGQTSGCVTRLQDLLNAKQGAKLVADGVFGERTRVAVVTWQKNHKLTADGLVGPATKASLEGKPSTSVQARIVSQAKALAKTPNVRYGLGDGHGAKPGPTSGRIDCSGYTRWVVGKALGHEKFARWDSSADQKRKVVATSRPVAGDLVFFNKPGAAISHVGVYLGSSTMLSAIQYGNVNGIHKDNLSVMNGYQRSFGRVTG</sequence>
<dbReference type="Pfam" id="PF00877">
    <property type="entry name" value="NLPC_P60"/>
    <property type="match status" value="1"/>
</dbReference>
<dbReference type="InterPro" id="IPR038765">
    <property type="entry name" value="Papain-like_cys_pep_sf"/>
</dbReference>
<dbReference type="InterPro" id="IPR036366">
    <property type="entry name" value="PGBDSf"/>
</dbReference>
<dbReference type="PROSITE" id="PS51318">
    <property type="entry name" value="TAT"/>
    <property type="match status" value="1"/>
</dbReference>
<keyword evidence="4" id="KW-0788">Thiol protease</keyword>
<dbReference type="GO" id="GO:0008234">
    <property type="term" value="F:cysteine-type peptidase activity"/>
    <property type="evidence" value="ECO:0007669"/>
    <property type="project" value="UniProtKB-KW"/>
</dbReference>
<dbReference type="SUPFAM" id="SSF54001">
    <property type="entry name" value="Cysteine proteinases"/>
    <property type="match status" value="1"/>
</dbReference>
<dbReference type="SUPFAM" id="SSF47090">
    <property type="entry name" value="PGBD-like"/>
    <property type="match status" value="1"/>
</dbReference>
<evidence type="ECO:0000256" key="2">
    <source>
        <dbReference type="ARBA" id="ARBA00022670"/>
    </source>
</evidence>
<feature type="signal peptide" evidence="5">
    <location>
        <begin position="1"/>
        <end position="40"/>
    </location>
</feature>
<feature type="domain" description="NlpC/P60" evidence="6">
    <location>
        <begin position="123"/>
        <end position="258"/>
    </location>
</feature>
<dbReference type="InterPro" id="IPR006311">
    <property type="entry name" value="TAT_signal"/>
</dbReference>
<keyword evidence="3" id="KW-0378">Hydrolase</keyword>
<evidence type="ECO:0000256" key="5">
    <source>
        <dbReference type="SAM" id="SignalP"/>
    </source>
</evidence>
<dbReference type="AlphaFoldDB" id="A0A0K1JII6"/>
<evidence type="ECO:0000256" key="1">
    <source>
        <dbReference type="ARBA" id="ARBA00007074"/>
    </source>
</evidence>
<dbReference type="OrthoDB" id="9810670at2"/>
<keyword evidence="2" id="KW-0645">Protease</keyword>
<dbReference type="Pfam" id="PF01471">
    <property type="entry name" value="PG_binding_1"/>
    <property type="match status" value="1"/>
</dbReference>
<evidence type="ECO:0000313" key="8">
    <source>
        <dbReference type="Proteomes" id="UP000066480"/>
    </source>
</evidence>
<keyword evidence="5" id="KW-0732">Signal</keyword>
<dbReference type="InterPro" id="IPR000064">
    <property type="entry name" value="NLP_P60_dom"/>
</dbReference>
<organism evidence="7 8">
    <name type="scientific">Luteipulveratus mongoliensis</name>
    <dbReference type="NCBI Taxonomy" id="571913"/>
    <lineage>
        <taxon>Bacteria</taxon>
        <taxon>Bacillati</taxon>
        <taxon>Actinomycetota</taxon>
        <taxon>Actinomycetes</taxon>
        <taxon>Micrococcales</taxon>
        <taxon>Dermacoccaceae</taxon>
        <taxon>Luteipulveratus</taxon>
    </lineage>
</organism>